<sequence length="380" mass="40607">MTSKDLYARRMMNAFGAPRLAIDHGDGVYLWDENGTRYLDLLAGIAVNALGYRHPAIITALNEQAQKAMHVSNFFTTSAQLELAGKIQDMLSEEGYVGASARVFFCNSGTEANEAAIKMALLHKPKGKIIALKGGFHGRTLGALAITHKPAIREPFEPLAGNVIFIEPRVEALESVVDDDVAAIFVETIQGEAGIVPVSEEFLRRARGLAERYHALFVVDEVQTGAGRTGRWFAHSGVVKADVITMAKGLGGGIPIGAVIGIEKAGRLMSPGSHGTTFGGNPLACAVASAVVDEVKNLLGHVRATGEWLRGELTRLGYDTRGAGLLIGIAVNDSAAYQEELLQRGIIVNAPNAQTIRLAPPLTITKEELTVFLDAMRELS</sequence>
<reference evidence="8 9" key="1">
    <citation type="submission" date="2020-10" db="EMBL/GenBank/DDBJ databases">
        <title>Trueperella pecoris sp. nov. isolated from bovine and porcine specimens.</title>
        <authorList>
            <person name="Schoenecker L."/>
            <person name="Schnydrig P."/>
            <person name="Brodard I."/>
            <person name="Thomann A."/>
            <person name="Hemphill A."/>
            <person name="Rodriguez-Campos S."/>
            <person name="Perreten V."/>
            <person name="Jores J."/>
            <person name="Kittl S."/>
        </authorList>
    </citation>
    <scope>NUCLEOTIDE SEQUENCE [LARGE SCALE GENOMIC DNA]</scope>
    <source>
        <strain evidence="8 9">19OD0592</strain>
    </source>
</reference>
<dbReference type="PROSITE" id="PS00600">
    <property type="entry name" value="AA_TRANSFER_CLASS_3"/>
    <property type="match status" value="1"/>
</dbReference>
<evidence type="ECO:0000256" key="7">
    <source>
        <dbReference type="RuleBase" id="RU003560"/>
    </source>
</evidence>
<keyword evidence="3" id="KW-0028">Amino-acid biosynthesis</keyword>
<evidence type="ECO:0000256" key="4">
    <source>
        <dbReference type="ARBA" id="ARBA00022679"/>
    </source>
</evidence>
<comment type="cofactor">
    <cofactor evidence="1">
        <name>pyridoxal 5'-phosphate</name>
        <dbReference type="ChEBI" id="CHEBI:597326"/>
    </cofactor>
</comment>
<name>A0A7M1QXE7_9ACTO</name>
<dbReference type="GO" id="GO:0003992">
    <property type="term" value="F:N2-acetyl-L-ornithine:2-oxoglutarate 5-aminotransferase activity"/>
    <property type="evidence" value="ECO:0007669"/>
    <property type="project" value="UniProtKB-EC"/>
</dbReference>
<dbReference type="EC" id="2.6.1.11" evidence="8"/>
<gene>
    <name evidence="8" type="ORF">INS90_05615</name>
</gene>
<keyword evidence="4 8" id="KW-0808">Transferase</keyword>
<dbReference type="NCBIfam" id="NF002874">
    <property type="entry name" value="PRK03244.1"/>
    <property type="match status" value="1"/>
</dbReference>
<dbReference type="EMBL" id="CP063212">
    <property type="protein sequence ID" value="QOR46782.1"/>
    <property type="molecule type" value="Genomic_DNA"/>
</dbReference>
<dbReference type="GO" id="GO:0042802">
    <property type="term" value="F:identical protein binding"/>
    <property type="evidence" value="ECO:0007669"/>
    <property type="project" value="TreeGrafter"/>
</dbReference>
<dbReference type="InterPro" id="IPR015422">
    <property type="entry name" value="PyrdxlP-dep_Trfase_small"/>
</dbReference>
<dbReference type="InterPro" id="IPR005814">
    <property type="entry name" value="Aminotrans_3"/>
</dbReference>
<evidence type="ECO:0000256" key="6">
    <source>
        <dbReference type="ARBA" id="ARBA00029440"/>
    </source>
</evidence>
<keyword evidence="5 7" id="KW-0663">Pyridoxal phosphate</keyword>
<evidence type="ECO:0000256" key="5">
    <source>
        <dbReference type="ARBA" id="ARBA00022898"/>
    </source>
</evidence>
<dbReference type="InterPro" id="IPR015424">
    <property type="entry name" value="PyrdxlP-dep_Trfase"/>
</dbReference>
<evidence type="ECO:0000313" key="8">
    <source>
        <dbReference type="EMBL" id="QOR46782.1"/>
    </source>
</evidence>
<dbReference type="Pfam" id="PF00202">
    <property type="entry name" value="Aminotran_3"/>
    <property type="match status" value="1"/>
</dbReference>
<dbReference type="InterPro" id="IPR004636">
    <property type="entry name" value="AcOrn/SuccOrn_fam"/>
</dbReference>
<comment type="pathway">
    <text evidence="6">Amino-acid biosynthesis.</text>
</comment>
<dbReference type="InterPro" id="IPR049704">
    <property type="entry name" value="Aminotrans_3_PPA_site"/>
</dbReference>
<dbReference type="GO" id="GO:0006526">
    <property type="term" value="P:L-arginine biosynthetic process"/>
    <property type="evidence" value="ECO:0007669"/>
    <property type="project" value="UniProtKB-ARBA"/>
</dbReference>
<dbReference type="RefSeq" id="WP_255315511.1">
    <property type="nucleotide sequence ID" value="NZ_CP063212.1"/>
</dbReference>
<accession>A0A7M1QXE7</accession>
<proteinExistence type="inferred from homology"/>
<dbReference type="GO" id="GO:0030170">
    <property type="term" value="F:pyridoxal phosphate binding"/>
    <property type="evidence" value="ECO:0007669"/>
    <property type="project" value="InterPro"/>
</dbReference>
<dbReference type="InterPro" id="IPR050103">
    <property type="entry name" value="Class-III_PLP-dep_AT"/>
</dbReference>
<dbReference type="CDD" id="cd00610">
    <property type="entry name" value="OAT_like"/>
    <property type="match status" value="1"/>
</dbReference>
<dbReference type="AlphaFoldDB" id="A0A7M1QXE7"/>
<dbReference type="FunFam" id="3.40.640.10:FF:000004">
    <property type="entry name" value="Acetylornithine aminotransferase"/>
    <property type="match status" value="1"/>
</dbReference>
<dbReference type="Gene3D" id="3.40.640.10">
    <property type="entry name" value="Type I PLP-dependent aspartate aminotransferase-like (Major domain)"/>
    <property type="match status" value="1"/>
</dbReference>
<dbReference type="Proteomes" id="UP000594961">
    <property type="component" value="Chromosome"/>
</dbReference>
<dbReference type="InterPro" id="IPR015421">
    <property type="entry name" value="PyrdxlP-dep_Trfase_major"/>
</dbReference>
<dbReference type="PANTHER" id="PTHR11986:SF79">
    <property type="entry name" value="ACETYLORNITHINE AMINOTRANSFERASE, MITOCHONDRIAL"/>
    <property type="match status" value="1"/>
</dbReference>
<protein>
    <submittedName>
        <fullName evidence="8">Acetylornithine transaminase</fullName>
        <ecNumber evidence="8">2.6.1.11</ecNumber>
    </submittedName>
</protein>
<dbReference type="NCBIfam" id="TIGR00707">
    <property type="entry name" value="argD"/>
    <property type="match status" value="1"/>
</dbReference>
<evidence type="ECO:0000256" key="3">
    <source>
        <dbReference type="ARBA" id="ARBA00022605"/>
    </source>
</evidence>
<evidence type="ECO:0000313" key="9">
    <source>
        <dbReference type="Proteomes" id="UP000594961"/>
    </source>
</evidence>
<organism evidence="8 9">
    <name type="scientific">Trueperella pecoris</name>
    <dbReference type="NCBI Taxonomy" id="2733571"/>
    <lineage>
        <taxon>Bacteria</taxon>
        <taxon>Bacillati</taxon>
        <taxon>Actinomycetota</taxon>
        <taxon>Actinomycetes</taxon>
        <taxon>Actinomycetales</taxon>
        <taxon>Actinomycetaceae</taxon>
        <taxon>Trueperella</taxon>
    </lineage>
</organism>
<evidence type="ECO:0000256" key="1">
    <source>
        <dbReference type="ARBA" id="ARBA00001933"/>
    </source>
</evidence>
<dbReference type="SUPFAM" id="SSF53383">
    <property type="entry name" value="PLP-dependent transferases"/>
    <property type="match status" value="1"/>
</dbReference>
<keyword evidence="2 8" id="KW-0032">Aminotransferase</keyword>
<dbReference type="Gene3D" id="3.90.1150.10">
    <property type="entry name" value="Aspartate Aminotransferase, domain 1"/>
    <property type="match status" value="1"/>
</dbReference>
<dbReference type="PIRSF" id="PIRSF000521">
    <property type="entry name" value="Transaminase_4ab_Lys_Orn"/>
    <property type="match status" value="1"/>
</dbReference>
<dbReference type="PANTHER" id="PTHR11986">
    <property type="entry name" value="AMINOTRANSFERASE CLASS III"/>
    <property type="match status" value="1"/>
</dbReference>
<evidence type="ECO:0000256" key="2">
    <source>
        <dbReference type="ARBA" id="ARBA00022576"/>
    </source>
</evidence>
<comment type="similarity">
    <text evidence="7">Belongs to the class-III pyridoxal-phosphate-dependent aminotransferase family.</text>
</comment>